<dbReference type="AlphaFoldDB" id="A0A1Q5T936"/>
<evidence type="ECO:0000313" key="14">
    <source>
        <dbReference type="Proteomes" id="UP000186030"/>
    </source>
</evidence>
<dbReference type="GO" id="GO:0016634">
    <property type="term" value="F:oxidoreductase activity, acting on the CH-CH group of donors, oxygen as acceptor"/>
    <property type="evidence" value="ECO:0007669"/>
    <property type="project" value="UniProtKB-UniRule"/>
</dbReference>
<comment type="pathway">
    <text evidence="12">Porphyrin-containing compound metabolism; protoheme biosynthesis.</text>
</comment>
<protein>
    <recommendedName>
        <fullName evidence="2 12">Coproheme decarboxylase</fullName>
        <ecNumber evidence="11 12">1.3.98.5</ecNumber>
    </recommendedName>
    <alternativeName>
        <fullName evidence="8 12">Coproheme III oxidative decarboxylase</fullName>
    </alternativeName>
    <alternativeName>
        <fullName evidence="9 12">Hydrogen peroxide-dependent heme synthase</fullName>
    </alternativeName>
</protein>
<comment type="catalytic activity">
    <reaction evidence="12">
        <text>Fe-coproporphyrin III + H2O2 + H(+) = harderoheme III + CO2 + 2 H2O</text>
        <dbReference type="Rhea" id="RHEA:57940"/>
        <dbReference type="ChEBI" id="CHEBI:15377"/>
        <dbReference type="ChEBI" id="CHEBI:15378"/>
        <dbReference type="ChEBI" id="CHEBI:16240"/>
        <dbReference type="ChEBI" id="CHEBI:16526"/>
        <dbReference type="ChEBI" id="CHEBI:68438"/>
        <dbReference type="ChEBI" id="CHEBI:142463"/>
    </reaction>
</comment>
<keyword evidence="5 12" id="KW-0560">Oxidoreductase</keyword>
<reference evidence="14" key="2">
    <citation type="submission" date="2017-01" db="EMBL/GenBank/DDBJ databases">
        <title>Genome sequencing and annotation of Geobacillus sp. 1017, a Hydrocarbon-Oxidizing Thermophilic Bacterium Isolated from a Heavy Oil Reservoir (China).</title>
        <authorList>
            <person name="Kadnikov V.V."/>
            <person name="Mardanov A.V."/>
            <person name="Poltaraus A.B."/>
            <person name="Sokolova D.S."/>
            <person name="Semenova E.M."/>
            <person name="Ravin N.V."/>
            <person name="Tourova T.P."/>
            <person name="Nazina T.N."/>
        </authorList>
    </citation>
    <scope>NUCLEOTIDE SEQUENCE [LARGE SCALE GENOMIC DNA]</scope>
    <source>
        <strain evidence="14">1017</strain>
    </source>
</reference>
<dbReference type="InterPro" id="IPR010644">
    <property type="entry name" value="ChdC/CLD"/>
</dbReference>
<dbReference type="Gene3D" id="3.30.70.1030">
    <property type="entry name" value="Apc35880, domain 1"/>
    <property type="match status" value="2"/>
</dbReference>
<comment type="catalytic activity">
    <reaction evidence="10">
        <text>Fe-coproporphyrin III + 2 H2O2 + 2 H(+) = heme b + 2 CO2 + 4 H2O</text>
        <dbReference type="Rhea" id="RHEA:56516"/>
        <dbReference type="ChEBI" id="CHEBI:15377"/>
        <dbReference type="ChEBI" id="CHEBI:15378"/>
        <dbReference type="ChEBI" id="CHEBI:16240"/>
        <dbReference type="ChEBI" id="CHEBI:16526"/>
        <dbReference type="ChEBI" id="CHEBI:60344"/>
        <dbReference type="ChEBI" id="CHEBI:68438"/>
        <dbReference type="EC" id="1.3.98.5"/>
    </reaction>
    <physiologicalReaction direction="left-to-right" evidence="10">
        <dbReference type="Rhea" id="RHEA:56517"/>
    </physiologicalReaction>
</comment>
<feature type="binding site" evidence="12">
    <location>
        <position position="196"/>
    </location>
    <ligand>
        <name>Fe-coproporphyrin III</name>
        <dbReference type="ChEBI" id="CHEBI:68438"/>
    </ligand>
</feature>
<dbReference type="PANTHER" id="PTHR36843:SF1">
    <property type="entry name" value="COPROHEME DECARBOXYLASE"/>
    <property type="match status" value="1"/>
</dbReference>
<dbReference type="SUPFAM" id="SSF54909">
    <property type="entry name" value="Dimeric alpha+beta barrel"/>
    <property type="match status" value="1"/>
</dbReference>
<dbReference type="InterPro" id="IPR011008">
    <property type="entry name" value="Dimeric_a/b-barrel"/>
</dbReference>
<evidence type="ECO:0000256" key="6">
    <source>
        <dbReference type="ARBA" id="ARBA00023004"/>
    </source>
</evidence>
<feature type="active site" evidence="12">
    <location>
        <position position="156"/>
    </location>
</feature>
<evidence type="ECO:0000256" key="9">
    <source>
        <dbReference type="ARBA" id="ARBA00030236"/>
    </source>
</evidence>
<organism evidence="13 14">
    <name type="scientific">Geobacillus proteiniphilus</name>
    <dbReference type="NCBI Taxonomy" id="860353"/>
    <lineage>
        <taxon>Bacteria</taxon>
        <taxon>Bacillati</taxon>
        <taxon>Bacillota</taxon>
        <taxon>Bacilli</taxon>
        <taxon>Bacillales</taxon>
        <taxon>Anoxybacillaceae</taxon>
        <taxon>Geobacillus</taxon>
    </lineage>
</organism>
<feature type="binding site" description="axial binding residue" evidence="12">
    <location>
        <position position="183"/>
    </location>
    <ligand>
        <name>Fe-coproporphyrin III</name>
        <dbReference type="ChEBI" id="CHEBI:68438"/>
    </ligand>
    <ligandPart>
        <name>Fe</name>
        <dbReference type="ChEBI" id="CHEBI:18248"/>
    </ligandPart>
</feature>
<keyword evidence="4 12" id="KW-0479">Metal-binding</keyword>
<dbReference type="NCBIfam" id="NF008913">
    <property type="entry name" value="PRK12276.1"/>
    <property type="match status" value="1"/>
</dbReference>
<reference evidence="13 14" key="1">
    <citation type="submission" date="2016-11" db="EMBL/GenBank/DDBJ databases">
        <authorList>
            <person name="Kadnikov V."/>
            <person name="Nazina T."/>
        </authorList>
    </citation>
    <scope>NUCLEOTIDE SEQUENCE [LARGE SCALE GENOMIC DNA]</scope>
    <source>
        <strain evidence="13 14">1017</strain>
    </source>
</reference>
<feature type="binding site" evidence="12">
    <location>
        <position position="234"/>
    </location>
    <ligand>
        <name>Fe-coproporphyrin III</name>
        <dbReference type="ChEBI" id="CHEBI:68438"/>
    </ligand>
</feature>
<keyword evidence="6 12" id="KW-0408">Iron</keyword>
<feature type="binding site" evidence="12">
    <location>
        <begin position="156"/>
        <end position="160"/>
    </location>
    <ligand>
        <name>Fe-coproporphyrin III</name>
        <dbReference type="ChEBI" id="CHEBI:68438"/>
    </ligand>
</feature>
<dbReference type="GO" id="GO:0004601">
    <property type="term" value="F:peroxidase activity"/>
    <property type="evidence" value="ECO:0007669"/>
    <property type="project" value="InterPro"/>
</dbReference>
<gene>
    <name evidence="12" type="primary">chdC</name>
    <name evidence="13" type="ORF">BRO54_0290</name>
</gene>
<dbReference type="GO" id="GO:0020037">
    <property type="term" value="F:heme binding"/>
    <property type="evidence" value="ECO:0007669"/>
    <property type="project" value="InterPro"/>
</dbReference>
<dbReference type="HAMAP" id="MF_01442">
    <property type="entry name" value="Coproheme_decarbox_1"/>
    <property type="match status" value="1"/>
</dbReference>
<dbReference type="GO" id="GO:0006785">
    <property type="term" value="P:heme B biosynthetic process"/>
    <property type="evidence" value="ECO:0007669"/>
    <property type="project" value="UniProtKB-UniRule"/>
</dbReference>
<comment type="caution">
    <text evidence="13">The sequence shown here is derived from an EMBL/GenBank/DDBJ whole genome shotgun (WGS) entry which is preliminary data.</text>
</comment>
<evidence type="ECO:0000256" key="5">
    <source>
        <dbReference type="ARBA" id="ARBA00023002"/>
    </source>
</evidence>
<dbReference type="PANTHER" id="PTHR36843">
    <property type="entry name" value="HEME-DEPENDENT PEROXIDASE YWFI-RELATED"/>
    <property type="match status" value="1"/>
</dbReference>
<accession>A0A1Q5T936</accession>
<evidence type="ECO:0000256" key="10">
    <source>
        <dbReference type="ARBA" id="ARBA00049896"/>
    </source>
</evidence>
<comment type="catalytic activity">
    <reaction evidence="12">
        <text>harderoheme III + H2O2 + H(+) = heme b + CO2 + 2 H2O</text>
        <dbReference type="Rhea" id="RHEA:57944"/>
        <dbReference type="ChEBI" id="CHEBI:15377"/>
        <dbReference type="ChEBI" id="CHEBI:15378"/>
        <dbReference type="ChEBI" id="CHEBI:16240"/>
        <dbReference type="ChEBI" id="CHEBI:16526"/>
        <dbReference type="ChEBI" id="CHEBI:60344"/>
        <dbReference type="ChEBI" id="CHEBI:142463"/>
    </reaction>
</comment>
<proteinExistence type="inferred from homology"/>
<dbReference type="Pfam" id="PF06778">
    <property type="entry name" value="Chlor_dismutase"/>
    <property type="match status" value="1"/>
</dbReference>
<dbReference type="EMBL" id="MQMG01000002">
    <property type="protein sequence ID" value="OKO96737.1"/>
    <property type="molecule type" value="Genomic_DNA"/>
</dbReference>
<evidence type="ECO:0000256" key="11">
    <source>
        <dbReference type="ARBA" id="ARBA00050019"/>
    </source>
</evidence>
<feature type="binding site" evidence="12">
    <location>
        <position position="142"/>
    </location>
    <ligand>
        <name>Fe-coproporphyrin III</name>
        <dbReference type="ChEBI" id="CHEBI:68438"/>
    </ligand>
</feature>
<evidence type="ECO:0000256" key="4">
    <source>
        <dbReference type="ARBA" id="ARBA00022723"/>
    </source>
</evidence>
<evidence type="ECO:0000313" key="13">
    <source>
        <dbReference type="EMBL" id="OKO96737.1"/>
    </source>
</evidence>
<dbReference type="EC" id="1.3.98.5" evidence="11 12"/>
<keyword evidence="7 12" id="KW-0350">Heme biosynthesis</keyword>
<dbReference type="InterPro" id="IPR031332">
    <property type="entry name" value="CHDC"/>
</dbReference>
<dbReference type="GO" id="GO:0046872">
    <property type="term" value="F:metal ion binding"/>
    <property type="evidence" value="ECO:0007669"/>
    <property type="project" value="UniProtKB-KW"/>
</dbReference>
<evidence type="ECO:0000256" key="2">
    <source>
        <dbReference type="ARBA" id="ARBA00014413"/>
    </source>
</evidence>
<sequence length="260" mass="30145">MILYIDQEGVMTVSEAAQTLDGWYCLHDFRTIDWSAWKTLPNEEREAAISEFLALVDQWETTESEKQGSHAIYTIVGQKADILFMILRPTLDELHEIETALNKTKLAEYLLPAYSYVSVVELSNYLASGSEDPYQIPEVRRRLYPILPKTNYICFYPMDKRRQGNDNWYMLSMEQRRELMRAHGMTGRKYAGKVTQIITGSVGLDDFEWGVTLFSDDALQFKKLVYEMRFDEVSARFGEFGSFFVGTRLPVENVSSFFHV</sequence>
<evidence type="ECO:0000256" key="8">
    <source>
        <dbReference type="ARBA" id="ARBA00029882"/>
    </source>
</evidence>
<keyword evidence="3 12" id="KW-0349">Heme</keyword>
<name>A0A1Q5T936_9BACL</name>
<evidence type="ECO:0000256" key="3">
    <source>
        <dbReference type="ARBA" id="ARBA00022617"/>
    </source>
</evidence>
<evidence type="ECO:0000256" key="1">
    <source>
        <dbReference type="ARBA" id="ARBA00009276"/>
    </source>
</evidence>
<evidence type="ECO:0000256" key="7">
    <source>
        <dbReference type="ARBA" id="ARBA00023133"/>
    </source>
</evidence>
<dbReference type="Proteomes" id="UP000186030">
    <property type="component" value="Unassembled WGS sequence"/>
</dbReference>
<comment type="function">
    <text evidence="12">Involved in coproporphyrin-dependent heme b biosynthesis. Catalyzes the decarboxylation of Fe-coproporphyrin III (coproheme) to heme b (protoheme IX), the last step of the pathway. The reaction occurs in a stepwise manner with a three-propionate intermediate.</text>
</comment>
<evidence type="ECO:0000256" key="12">
    <source>
        <dbReference type="HAMAP-Rule" id="MF_01442"/>
    </source>
</evidence>
<comment type="cofactor">
    <cofactor evidence="12">
        <name>Fe-coproporphyrin III</name>
        <dbReference type="ChEBI" id="CHEBI:68438"/>
    </cofactor>
    <text evidence="12">Fe-coproporphyrin III acts as both substrate and redox cofactor.</text>
</comment>
<comment type="similarity">
    <text evidence="1 12">Belongs to the ChdC family. Type 1 subfamily.</text>
</comment>